<dbReference type="Proteomes" id="UP000825729">
    <property type="component" value="Unassembled WGS sequence"/>
</dbReference>
<organism evidence="1 2">
    <name type="scientific">Aristolochia fimbriata</name>
    <name type="common">White veined hardy Dutchman's pipe vine</name>
    <dbReference type="NCBI Taxonomy" id="158543"/>
    <lineage>
        <taxon>Eukaryota</taxon>
        <taxon>Viridiplantae</taxon>
        <taxon>Streptophyta</taxon>
        <taxon>Embryophyta</taxon>
        <taxon>Tracheophyta</taxon>
        <taxon>Spermatophyta</taxon>
        <taxon>Magnoliopsida</taxon>
        <taxon>Magnoliidae</taxon>
        <taxon>Piperales</taxon>
        <taxon>Aristolochiaceae</taxon>
        <taxon>Aristolochia</taxon>
    </lineage>
</organism>
<comment type="caution">
    <text evidence="1">The sequence shown here is derived from an EMBL/GenBank/DDBJ whole genome shotgun (WGS) entry which is preliminary data.</text>
</comment>
<keyword evidence="2" id="KW-1185">Reference proteome</keyword>
<sequence>MTPDKCEDVLPEIGIESQQQTSFKLLLQDDARLVCYFLSLDCKPLHPNIPFVDSAPVSLFSPSSSQVLTFDALFRQFCFTPRSRPLEKSGIRKIALGGIVDILYHYNAFCHTGIENNEMVFVNFKNAMEELDTSWNSNYISVYPLKAKKNQCSKYFIIINYNEVFVRAVTQTSNYVNSQGLNVQTSISQTNKPNMPLDNVGEESDSFIGDFQLPTICVGGPTEHAKSSTVQASIPKDFKKLWKLEKRMYVCASCNAIMWIEERVRDSTKRYPHYQLCCKKGKVFLPLLFPPQILQDLYDGKLDRNTYKFKNQVRVYNSMFSFTSMGGKIDNTINDGNGPYTFKISGANYHRIGSLLPHRGQQPKFAQLYIYDTEHEIQNRMCAFRGEEPNSGVDE</sequence>
<evidence type="ECO:0000313" key="1">
    <source>
        <dbReference type="EMBL" id="KAG9447459.1"/>
    </source>
</evidence>
<evidence type="ECO:0000313" key="2">
    <source>
        <dbReference type="Proteomes" id="UP000825729"/>
    </source>
</evidence>
<dbReference type="AlphaFoldDB" id="A0AAV7EGR3"/>
<dbReference type="EMBL" id="JAINDJ010000005">
    <property type="protein sequence ID" value="KAG9447459.1"/>
    <property type="molecule type" value="Genomic_DNA"/>
</dbReference>
<dbReference type="PANTHER" id="PTHR45786">
    <property type="entry name" value="DNA BINDING PROTEIN-LIKE"/>
    <property type="match status" value="1"/>
</dbReference>
<reference evidence="1 2" key="1">
    <citation type="submission" date="2021-07" db="EMBL/GenBank/DDBJ databases">
        <title>The Aristolochia fimbriata genome: insights into angiosperm evolution, floral development and chemical biosynthesis.</title>
        <authorList>
            <person name="Jiao Y."/>
        </authorList>
    </citation>
    <scope>NUCLEOTIDE SEQUENCE [LARGE SCALE GENOMIC DNA]</scope>
    <source>
        <strain evidence="1">IBCAS-2021</strain>
        <tissue evidence="1">Leaf</tissue>
    </source>
</reference>
<accession>A0AAV7EGR3</accession>
<protein>
    <recommendedName>
        <fullName evidence="3">Helitron helicase-like domain-containing protein</fullName>
    </recommendedName>
</protein>
<name>A0AAV7EGR3_ARIFI</name>
<dbReference type="PANTHER" id="PTHR45786:SF74">
    <property type="entry name" value="ATP-DEPENDENT DNA HELICASE"/>
    <property type="match status" value="1"/>
</dbReference>
<proteinExistence type="predicted"/>
<evidence type="ECO:0008006" key="3">
    <source>
        <dbReference type="Google" id="ProtNLM"/>
    </source>
</evidence>
<gene>
    <name evidence="1" type="ORF">H6P81_013587</name>
</gene>